<evidence type="ECO:0000256" key="6">
    <source>
        <dbReference type="ARBA" id="ARBA00022842"/>
    </source>
</evidence>
<dbReference type="Gene3D" id="3.40.190.80">
    <property type="match status" value="1"/>
</dbReference>
<proteinExistence type="inferred from homology"/>
<evidence type="ECO:0000256" key="2">
    <source>
        <dbReference type="ARBA" id="ARBA00001946"/>
    </source>
</evidence>
<evidence type="ECO:0000313" key="8">
    <source>
        <dbReference type="EMBL" id="MDL4842530.1"/>
    </source>
</evidence>
<keyword evidence="9" id="KW-1185">Reference proteome</keyword>
<evidence type="ECO:0000256" key="3">
    <source>
        <dbReference type="ARBA" id="ARBA00009759"/>
    </source>
</evidence>
<evidence type="ECO:0000256" key="4">
    <source>
        <dbReference type="ARBA" id="ARBA00022723"/>
    </source>
</evidence>
<keyword evidence="5 7" id="KW-0378">Hydrolase</keyword>
<dbReference type="Proteomes" id="UP001235343">
    <property type="component" value="Unassembled WGS sequence"/>
</dbReference>
<gene>
    <name evidence="8" type="ORF">QQS35_19020</name>
</gene>
<evidence type="ECO:0000256" key="7">
    <source>
        <dbReference type="RuleBase" id="RU364068"/>
    </source>
</evidence>
<dbReference type="Gene3D" id="3.30.540.10">
    <property type="entry name" value="Fructose-1,6-Bisphosphatase, subunit A, domain 1"/>
    <property type="match status" value="1"/>
</dbReference>
<dbReference type="CDD" id="cd01639">
    <property type="entry name" value="IMPase"/>
    <property type="match status" value="1"/>
</dbReference>
<dbReference type="InterPro" id="IPR020583">
    <property type="entry name" value="Inositol_monoP_metal-BS"/>
</dbReference>
<dbReference type="InterPro" id="IPR000760">
    <property type="entry name" value="Inositol_monophosphatase-like"/>
</dbReference>
<dbReference type="GO" id="GO:0016787">
    <property type="term" value="F:hydrolase activity"/>
    <property type="evidence" value="ECO:0007669"/>
    <property type="project" value="UniProtKB-KW"/>
</dbReference>
<organism evidence="8 9">
    <name type="scientific">Aquibacillus rhizosphaerae</name>
    <dbReference type="NCBI Taxonomy" id="3051431"/>
    <lineage>
        <taxon>Bacteria</taxon>
        <taxon>Bacillati</taxon>
        <taxon>Bacillota</taxon>
        <taxon>Bacilli</taxon>
        <taxon>Bacillales</taxon>
        <taxon>Bacillaceae</taxon>
        <taxon>Aquibacillus</taxon>
    </lineage>
</organism>
<dbReference type="PANTHER" id="PTHR20854">
    <property type="entry name" value="INOSITOL MONOPHOSPHATASE"/>
    <property type="match status" value="1"/>
</dbReference>
<comment type="caution">
    <text evidence="8">The sequence shown here is derived from an EMBL/GenBank/DDBJ whole genome shotgun (WGS) entry which is preliminary data.</text>
</comment>
<dbReference type="EC" id="3.1.3.25" evidence="7"/>
<dbReference type="InterPro" id="IPR020550">
    <property type="entry name" value="Inositol_monophosphatase_CS"/>
</dbReference>
<dbReference type="PRINTS" id="PR00377">
    <property type="entry name" value="IMPHPHTASES"/>
</dbReference>
<reference evidence="8 9" key="1">
    <citation type="submission" date="2023-06" db="EMBL/GenBank/DDBJ databases">
        <title>Aquibacillus rhizosphaerae LR5S19.</title>
        <authorList>
            <person name="Sun J.-Q."/>
        </authorList>
    </citation>
    <scope>NUCLEOTIDE SEQUENCE [LARGE SCALE GENOMIC DNA]</scope>
    <source>
        <strain evidence="8 9">LR5S19</strain>
    </source>
</reference>
<evidence type="ECO:0000313" key="9">
    <source>
        <dbReference type="Proteomes" id="UP001235343"/>
    </source>
</evidence>
<comment type="catalytic activity">
    <reaction evidence="1 7">
        <text>a myo-inositol phosphate + H2O = myo-inositol + phosphate</text>
        <dbReference type="Rhea" id="RHEA:24056"/>
        <dbReference type="ChEBI" id="CHEBI:15377"/>
        <dbReference type="ChEBI" id="CHEBI:17268"/>
        <dbReference type="ChEBI" id="CHEBI:43474"/>
        <dbReference type="ChEBI" id="CHEBI:84139"/>
        <dbReference type="EC" id="3.1.3.25"/>
    </reaction>
</comment>
<dbReference type="PANTHER" id="PTHR20854:SF4">
    <property type="entry name" value="INOSITOL-1-MONOPHOSPHATASE-RELATED"/>
    <property type="match status" value="1"/>
</dbReference>
<keyword evidence="4 7" id="KW-0479">Metal-binding</keyword>
<evidence type="ECO:0000256" key="1">
    <source>
        <dbReference type="ARBA" id="ARBA00001033"/>
    </source>
</evidence>
<dbReference type="PROSITE" id="PS00630">
    <property type="entry name" value="IMP_2"/>
    <property type="match status" value="1"/>
</dbReference>
<dbReference type="SUPFAM" id="SSF56655">
    <property type="entry name" value="Carbohydrate phosphatase"/>
    <property type="match status" value="1"/>
</dbReference>
<protein>
    <recommendedName>
        <fullName evidence="7">Inositol-1-monophosphatase</fullName>
        <ecNumber evidence="7">3.1.3.25</ecNumber>
    </recommendedName>
</protein>
<evidence type="ECO:0000256" key="5">
    <source>
        <dbReference type="ARBA" id="ARBA00022801"/>
    </source>
</evidence>
<comment type="cofactor">
    <cofactor evidence="2 7">
        <name>Mg(2+)</name>
        <dbReference type="ChEBI" id="CHEBI:18420"/>
    </cofactor>
</comment>
<sequence>MRSLHEIVKSLEGYHDVAKSLILKAGEKIREKVNNDNSVTCKLNAVDLVTEVDKSIEVFLIENLSAYDCECLFLSEETNANNNMYREEKKLTWVIDPLDGTMNFVHSFPRFSISIALCRGTQILIGLVLDVTTDTLYSAIRGQGAFRNGKRISVSTTTCIENSLIAFGFAAKQWEVNSNMSTTIASFIGRARGLRITGSSALDLASVACGELDSFWHYGLAPWDVAAGILLVEEAGGSYSDLYAASNGINLEWIIASNGIVHQSLLDLLRKGM</sequence>
<dbReference type="PROSITE" id="PS00629">
    <property type="entry name" value="IMP_1"/>
    <property type="match status" value="1"/>
</dbReference>
<dbReference type="RefSeq" id="WP_285933801.1">
    <property type="nucleotide sequence ID" value="NZ_JASTZU010000058.1"/>
</dbReference>
<dbReference type="Pfam" id="PF00459">
    <property type="entry name" value="Inositol_P"/>
    <property type="match status" value="1"/>
</dbReference>
<name>A0ABT7LD59_9BACI</name>
<dbReference type="InterPro" id="IPR033942">
    <property type="entry name" value="IMPase"/>
</dbReference>
<accession>A0ABT7LD59</accession>
<dbReference type="EMBL" id="JASTZU010000058">
    <property type="protein sequence ID" value="MDL4842530.1"/>
    <property type="molecule type" value="Genomic_DNA"/>
</dbReference>
<comment type="similarity">
    <text evidence="3 7">Belongs to the inositol monophosphatase superfamily.</text>
</comment>
<keyword evidence="6 7" id="KW-0460">Magnesium</keyword>